<dbReference type="PANTHER" id="PTHR12663:SF50">
    <property type="entry name" value="SISTER CHROMATID COHESION PROTEIN PDS5 HOMOLOG B"/>
    <property type="match status" value="1"/>
</dbReference>
<proteinExistence type="predicted"/>
<sequence length="159" mass="18065">MADDAAKLVAEIGGRLHQQSRPTKDFLIKSLRQAASALLELEQKSSLEPAIKPLSGSFVKHGLLHNKDKDVKLLVAICCSEIIRVMAPEPPFDDKELREIFELFVSMFAELANTTSPYFSRRVKILETFAKYNFCMLMLDINCDFLVLEMFNTFFSVAR</sequence>
<evidence type="ECO:0000313" key="5">
    <source>
        <dbReference type="EMBL" id="CAN73808.1"/>
    </source>
</evidence>
<protein>
    <recommendedName>
        <fullName evidence="6">Sister chromatid cohesion protein PDS5-like A</fullName>
    </recommendedName>
</protein>
<dbReference type="InterPro" id="IPR039776">
    <property type="entry name" value="Pds5"/>
</dbReference>
<keyword evidence="4" id="KW-0539">Nucleus</keyword>
<name>A5AU97_VITVI</name>
<organism evidence="5">
    <name type="scientific">Vitis vinifera</name>
    <name type="common">Grape</name>
    <dbReference type="NCBI Taxonomy" id="29760"/>
    <lineage>
        <taxon>Eukaryota</taxon>
        <taxon>Viridiplantae</taxon>
        <taxon>Streptophyta</taxon>
        <taxon>Embryophyta</taxon>
        <taxon>Tracheophyta</taxon>
        <taxon>Spermatophyta</taxon>
        <taxon>Magnoliopsida</taxon>
        <taxon>eudicotyledons</taxon>
        <taxon>Gunneridae</taxon>
        <taxon>Pentapetalae</taxon>
        <taxon>rosids</taxon>
        <taxon>Vitales</taxon>
        <taxon>Vitaceae</taxon>
        <taxon>Viteae</taxon>
        <taxon>Vitis</taxon>
    </lineage>
</organism>
<dbReference type="EMBL" id="AM435841">
    <property type="protein sequence ID" value="CAN73808.1"/>
    <property type="molecule type" value="Genomic_DNA"/>
</dbReference>
<dbReference type="GO" id="GO:0007064">
    <property type="term" value="P:mitotic sister chromatid cohesion"/>
    <property type="evidence" value="ECO:0007669"/>
    <property type="project" value="InterPro"/>
</dbReference>
<reference evidence="5" key="1">
    <citation type="journal article" date="2007" name="PLoS ONE">
        <title>The first genome sequence of an elite grapevine cultivar (Pinot noir Vitis vinifera L.): coping with a highly heterozygous genome.</title>
        <authorList>
            <person name="Velasco R."/>
            <person name="Zharkikh A."/>
            <person name="Troggio M."/>
            <person name="Cartwright D.A."/>
            <person name="Cestaro A."/>
            <person name="Pruss D."/>
            <person name="Pindo M."/>
            <person name="FitzGerald L.M."/>
            <person name="Vezzulli S."/>
            <person name="Reid J."/>
            <person name="Malacarne G."/>
            <person name="Iliev D."/>
            <person name="Coppola G."/>
            <person name="Wardell B."/>
            <person name="Micheletti D."/>
            <person name="Macalma T."/>
            <person name="Facci M."/>
            <person name="Mitchell J.T."/>
            <person name="Perazzolli M."/>
            <person name="Eldredge G."/>
            <person name="Gatto P."/>
            <person name="Oyzerski R."/>
            <person name="Moretto M."/>
            <person name="Gutin N."/>
            <person name="Stefanini M."/>
            <person name="Chen Y."/>
            <person name="Segala C."/>
            <person name="Davenport C."/>
            <person name="Dematte L."/>
            <person name="Mraz A."/>
            <person name="Battilana J."/>
            <person name="Stormo K."/>
            <person name="Costa F."/>
            <person name="Tao Q."/>
            <person name="Si-Ammour A."/>
            <person name="Harkins T."/>
            <person name="Lackey A."/>
            <person name="Perbost C."/>
            <person name="Taillon B."/>
            <person name="Stella A."/>
            <person name="Solovyev V."/>
            <person name="Fawcett J.A."/>
            <person name="Sterck L."/>
            <person name="Vandepoele K."/>
            <person name="Grando S.M."/>
            <person name="Toppo S."/>
            <person name="Moser C."/>
            <person name="Lanchbury J."/>
            <person name="Bogden R."/>
            <person name="Skolnick M."/>
            <person name="Sgaramella V."/>
            <person name="Bhatnagar S.K."/>
            <person name="Fontana P."/>
            <person name="Gutin A."/>
            <person name="Van de Peer Y."/>
            <person name="Salamini F."/>
            <person name="Viola R."/>
        </authorList>
    </citation>
    <scope>NUCLEOTIDE SEQUENCE</scope>
</reference>
<accession>A5AU97</accession>
<evidence type="ECO:0000256" key="3">
    <source>
        <dbReference type="ARBA" id="ARBA00023204"/>
    </source>
</evidence>
<evidence type="ECO:0000256" key="1">
    <source>
        <dbReference type="ARBA" id="ARBA00004123"/>
    </source>
</evidence>
<dbReference type="GO" id="GO:0006281">
    <property type="term" value="P:DNA repair"/>
    <property type="evidence" value="ECO:0007669"/>
    <property type="project" value="UniProtKB-KW"/>
</dbReference>
<evidence type="ECO:0008006" key="6">
    <source>
        <dbReference type="Google" id="ProtNLM"/>
    </source>
</evidence>
<keyword evidence="2" id="KW-0227">DNA damage</keyword>
<gene>
    <name evidence="5" type="ORF">VITISV_026132</name>
</gene>
<dbReference type="Pfam" id="PF20168">
    <property type="entry name" value="PDS5"/>
    <property type="match status" value="1"/>
</dbReference>
<evidence type="ECO:0000256" key="2">
    <source>
        <dbReference type="ARBA" id="ARBA00022763"/>
    </source>
</evidence>
<evidence type="ECO:0000256" key="4">
    <source>
        <dbReference type="ARBA" id="ARBA00023242"/>
    </source>
</evidence>
<keyword evidence="3" id="KW-0234">DNA repair</keyword>
<comment type="subcellular location">
    <subcellularLocation>
        <location evidence="1">Nucleus</location>
    </subcellularLocation>
</comment>
<dbReference type="PANTHER" id="PTHR12663">
    <property type="entry name" value="ANDROGEN INDUCED INHIBITOR OF PROLIFERATION AS3 / PDS5-RELATED"/>
    <property type="match status" value="1"/>
</dbReference>
<dbReference type="AlphaFoldDB" id="A5AU97"/>
<dbReference type="GO" id="GO:0005634">
    <property type="term" value="C:nucleus"/>
    <property type="evidence" value="ECO:0007669"/>
    <property type="project" value="UniProtKB-SubCell"/>
</dbReference>